<name>A0A9D5CJ41_9LILI</name>
<gene>
    <name evidence="3" type="ORF">J5N97_016102</name>
</gene>
<reference evidence="3" key="1">
    <citation type="submission" date="2021-03" db="EMBL/GenBank/DDBJ databases">
        <authorList>
            <person name="Li Z."/>
            <person name="Yang C."/>
        </authorList>
    </citation>
    <scope>NUCLEOTIDE SEQUENCE</scope>
    <source>
        <strain evidence="3">Dzin_1.0</strain>
        <tissue evidence="3">Leaf</tissue>
    </source>
</reference>
<dbReference type="OrthoDB" id="1932454at2759"/>
<sequence>MATNWSSMDEEMEEKNKVHGGSQPSQSSFLEVDCKSSGKMRRFAAGTESGFAIFLINQKLEPGIPQALYIEAVKDGEEPVCFGPNAFLVNYGKGWRLQTVLDEGAHRKGYEELRRLKREMKQTQHTFNPSEVQSAKKPVAESSTSVNWSYFGRILLAFAFIFLLGGTLSLFLENLPELISFVSSSL</sequence>
<evidence type="ECO:0000313" key="3">
    <source>
        <dbReference type="EMBL" id="KAJ0974137.1"/>
    </source>
</evidence>
<dbReference type="EMBL" id="JAGGNH010000004">
    <property type="protein sequence ID" value="KAJ0974137.1"/>
    <property type="molecule type" value="Genomic_DNA"/>
</dbReference>
<accession>A0A9D5CJ41</accession>
<dbReference type="PANTHER" id="PTHR36396">
    <property type="entry name" value="MALTASE-GLUCOAMYLASE, INTESTINAL PROTEIN"/>
    <property type="match status" value="1"/>
</dbReference>
<dbReference type="Proteomes" id="UP001085076">
    <property type="component" value="Miscellaneous, Linkage group lg04"/>
</dbReference>
<reference evidence="3" key="2">
    <citation type="journal article" date="2022" name="Hortic Res">
        <title>The genome of Dioscorea zingiberensis sheds light on the biosynthesis, origin and evolution of the medicinally important diosgenin saponins.</title>
        <authorList>
            <person name="Li Y."/>
            <person name="Tan C."/>
            <person name="Li Z."/>
            <person name="Guo J."/>
            <person name="Li S."/>
            <person name="Chen X."/>
            <person name="Wang C."/>
            <person name="Dai X."/>
            <person name="Yang H."/>
            <person name="Song W."/>
            <person name="Hou L."/>
            <person name="Xu J."/>
            <person name="Tong Z."/>
            <person name="Xu A."/>
            <person name="Yuan X."/>
            <person name="Wang W."/>
            <person name="Yang Q."/>
            <person name="Chen L."/>
            <person name="Sun Z."/>
            <person name="Wang K."/>
            <person name="Pan B."/>
            <person name="Chen J."/>
            <person name="Bao Y."/>
            <person name="Liu F."/>
            <person name="Qi X."/>
            <person name="Gang D.R."/>
            <person name="Wen J."/>
            <person name="Li J."/>
        </authorList>
    </citation>
    <scope>NUCLEOTIDE SEQUENCE</scope>
    <source>
        <strain evidence="3">Dzin_1.0</strain>
    </source>
</reference>
<proteinExistence type="predicted"/>
<keyword evidence="4" id="KW-1185">Reference proteome</keyword>
<protein>
    <submittedName>
        <fullName evidence="3">Uncharacterized protein</fullName>
    </submittedName>
</protein>
<keyword evidence="2" id="KW-0812">Transmembrane</keyword>
<evidence type="ECO:0000256" key="2">
    <source>
        <dbReference type="SAM" id="Phobius"/>
    </source>
</evidence>
<evidence type="ECO:0000313" key="4">
    <source>
        <dbReference type="Proteomes" id="UP001085076"/>
    </source>
</evidence>
<feature type="transmembrane region" description="Helical" evidence="2">
    <location>
        <begin position="150"/>
        <end position="172"/>
    </location>
</feature>
<evidence type="ECO:0000256" key="1">
    <source>
        <dbReference type="SAM" id="MobiDB-lite"/>
    </source>
</evidence>
<keyword evidence="2" id="KW-0472">Membrane</keyword>
<dbReference type="PANTHER" id="PTHR36396:SF1">
    <property type="entry name" value="MALTASE-GLUCOAMYLASE, INTESTINAL PROTEIN"/>
    <property type="match status" value="1"/>
</dbReference>
<keyword evidence="2" id="KW-1133">Transmembrane helix</keyword>
<organism evidence="3 4">
    <name type="scientific">Dioscorea zingiberensis</name>
    <dbReference type="NCBI Taxonomy" id="325984"/>
    <lineage>
        <taxon>Eukaryota</taxon>
        <taxon>Viridiplantae</taxon>
        <taxon>Streptophyta</taxon>
        <taxon>Embryophyta</taxon>
        <taxon>Tracheophyta</taxon>
        <taxon>Spermatophyta</taxon>
        <taxon>Magnoliopsida</taxon>
        <taxon>Liliopsida</taxon>
        <taxon>Dioscoreales</taxon>
        <taxon>Dioscoreaceae</taxon>
        <taxon>Dioscorea</taxon>
    </lineage>
</organism>
<comment type="caution">
    <text evidence="3">The sequence shown here is derived from an EMBL/GenBank/DDBJ whole genome shotgun (WGS) entry which is preliminary data.</text>
</comment>
<dbReference type="AlphaFoldDB" id="A0A9D5CJ41"/>
<feature type="region of interest" description="Disordered" evidence="1">
    <location>
        <begin position="1"/>
        <end position="29"/>
    </location>
</feature>